<keyword evidence="7" id="KW-0472">Membrane</keyword>
<feature type="domain" description="COG complex component COG2 C-terminal" evidence="11">
    <location>
        <begin position="380"/>
        <end position="662"/>
    </location>
</feature>
<keyword evidence="6" id="KW-0333">Golgi apparatus</keyword>
<dbReference type="GeneID" id="100211344"/>
<evidence type="ECO:0000313" key="12">
    <source>
        <dbReference type="Proteomes" id="UP001652625"/>
    </source>
</evidence>
<dbReference type="InterPro" id="IPR024602">
    <property type="entry name" value="COG_su2_N"/>
</dbReference>
<feature type="coiled-coil region" evidence="9">
    <location>
        <begin position="610"/>
        <end position="637"/>
    </location>
</feature>
<comment type="subcellular location">
    <subcellularLocation>
        <location evidence="1">Golgi apparatus membrane</location>
        <topology evidence="1">Peripheral membrane protein</topology>
    </subcellularLocation>
</comment>
<dbReference type="Pfam" id="PF06148">
    <property type="entry name" value="COG2_N"/>
    <property type="match status" value="1"/>
</dbReference>
<evidence type="ECO:0000256" key="3">
    <source>
        <dbReference type="ARBA" id="ARBA00020977"/>
    </source>
</evidence>
<feature type="domain" description="Conserved oligomeric Golgi complex subunit 2 N-terminal" evidence="10">
    <location>
        <begin position="16"/>
        <end position="89"/>
    </location>
</feature>
<evidence type="ECO:0000259" key="11">
    <source>
        <dbReference type="Pfam" id="PF12022"/>
    </source>
</evidence>
<evidence type="ECO:0000313" key="13">
    <source>
        <dbReference type="RefSeq" id="XP_065662074.1"/>
    </source>
</evidence>
<dbReference type="Pfam" id="PF12022">
    <property type="entry name" value="COG2_C"/>
    <property type="match status" value="1"/>
</dbReference>
<gene>
    <name evidence="13" type="primary">LOC100211344</name>
</gene>
<name>A0ABM4CJY7_HYDVU</name>
<dbReference type="PANTHER" id="PTHR12961:SF0">
    <property type="entry name" value="CONSERVED OLIGOMERIC GOLGI COMPLEX SUBUNIT 2"/>
    <property type="match status" value="1"/>
</dbReference>
<accession>A0ABM4CJY7</accession>
<comment type="similarity">
    <text evidence="2">Belongs to the COG2 family.</text>
</comment>
<proteinExistence type="inferred from homology"/>
<evidence type="ECO:0000256" key="4">
    <source>
        <dbReference type="ARBA" id="ARBA00022448"/>
    </source>
</evidence>
<keyword evidence="5" id="KW-0653">Protein transport</keyword>
<organism evidence="12 13">
    <name type="scientific">Hydra vulgaris</name>
    <name type="common">Hydra</name>
    <name type="synonym">Hydra attenuata</name>
    <dbReference type="NCBI Taxonomy" id="6087"/>
    <lineage>
        <taxon>Eukaryota</taxon>
        <taxon>Metazoa</taxon>
        <taxon>Cnidaria</taxon>
        <taxon>Hydrozoa</taxon>
        <taxon>Hydroidolina</taxon>
        <taxon>Anthoathecata</taxon>
        <taxon>Aplanulata</taxon>
        <taxon>Hydridae</taxon>
        <taxon>Hydra</taxon>
    </lineage>
</organism>
<dbReference type="PANTHER" id="PTHR12961">
    <property type="entry name" value="CONSERVED OLIGOMERIC GOLGI COMPLEX COMPONENT 2"/>
    <property type="match status" value="1"/>
</dbReference>
<dbReference type="InterPro" id="IPR024603">
    <property type="entry name" value="COG_complex_COG2_C"/>
</dbReference>
<evidence type="ECO:0000256" key="6">
    <source>
        <dbReference type="ARBA" id="ARBA00023034"/>
    </source>
</evidence>
<reference evidence="13" key="1">
    <citation type="submission" date="2025-08" db="UniProtKB">
        <authorList>
            <consortium name="RefSeq"/>
        </authorList>
    </citation>
    <scope>IDENTIFICATION</scope>
</reference>
<sequence>MHNSLANLNVSISAGLCFKEEEFLDPNFNVDKFVSKYKDLFPLSTLREDLETHYKNIQLALVELINRDYADFVSLSSNLIGTDKTIESLKEPLLEIKSKIAVVRDDVSTVLQSLKEKLEKRKLVREKKLYLKHLMNLVHSVEKIEKILAADLKSPDAEILFNQERTQPGHYLERIAGEYNQLQFHVNQTKGHPIIELIRPRVSLITSKLQEALEDSFQLGIENRQTDIIRRSLRTYALIDKISYAEDLFRNILVKPYIISVVNEDYFNEHGIETMCIDILKFIKQSCSIVLNLSAGELYDADQQEQHSINSFDFLVNSIWVEIEKAFEENLPLLFSPGNPEIFIKRYRVMMGFLDEFEKCCVPSSFYNLRNHTTYHSFMNKWSLPVYFQIRFQEIGGQVESAVDNPYDKSPHDLFTSNIVGTAWKCICQCWNDEVFISVLKGRFWKLTMQILCRLGVFLQNLITSENSSLENLCTLLGDVNCIILKIKEYFTEVILKKILEDGPLDATIYQDAINESCEFLSTQLTSLSNQLVSLLTHQINLQLDSVKNVPRLYRRTNKEPPSEPSKYVLNAMIPLNKFASNATMLSENQRYGILSSSLGNLSERYYTLVDELLTAIRKTEDSLLRLKQQRKAASGQSEVNQLVNNSEVSDENKIRKQLLLDSEAFGHHMSILGFTGESFPAYLKLMNVVRSALTPE</sequence>
<evidence type="ECO:0000259" key="10">
    <source>
        <dbReference type="Pfam" id="PF06148"/>
    </source>
</evidence>
<evidence type="ECO:0000256" key="2">
    <source>
        <dbReference type="ARBA" id="ARBA00007603"/>
    </source>
</evidence>
<evidence type="ECO:0000256" key="7">
    <source>
        <dbReference type="ARBA" id="ARBA00023136"/>
    </source>
</evidence>
<protein>
    <recommendedName>
        <fullName evidence="3">Conserved oligomeric Golgi complex subunit 2</fullName>
    </recommendedName>
    <alternativeName>
        <fullName evidence="8">Component of oligomeric Golgi complex 2</fullName>
    </alternativeName>
</protein>
<keyword evidence="12" id="KW-1185">Reference proteome</keyword>
<dbReference type="RefSeq" id="XP_065662074.1">
    <property type="nucleotide sequence ID" value="XM_065806002.1"/>
</dbReference>
<keyword evidence="4" id="KW-0813">Transport</keyword>
<dbReference type="InterPro" id="IPR009316">
    <property type="entry name" value="COG2"/>
</dbReference>
<evidence type="ECO:0000256" key="8">
    <source>
        <dbReference type="ARBA" id="ARBA00031344"/>
    </source>
</evidence>
<keyword evidence="9" id="KW-0175">Coiled coil</keyword>
<evidence type="ECO:0000256" key="1">
    <source>
        <dbReference type="ARBA" id="ARBA00004395"/>
    </source>
</evidence>
<dbReference type="Proteomes" id="UP001652625">
    <property type="component" value="Chromosome 09"/>
</dbReference>
<evidence type="ECO:0000256" key="9">
    <source>
        <dbReference type="SAM" id="Coils"/>
    </source>
</evidence>
<evidence type="ECO:0000256" key="5">
    <source>
        <dbReference type="ARBA" id="ARBA00022927"/>
    </source>
</evidence>